<name>A0A2N5GSB6_9BACI</name>
<reference evidence="3 5" key="1">
    <citation type="submission" date="2017-11" db="EMBL/GenBank/DDBJ databases">
        <title>Comparitive Functional Genomics of Dry Heat Resistant strains isolated from the Viking Spacecraft.</title>
        <authorList>
            <person name="Seuylemezian A."/>
            <person name="Cooper K."/>
            <person name="Vaishampayan P."/>
        </authorList>
    </citation>
    <scope>NUCLEOTIDE SEQUENCE [LARGE SCALE GENOMIC DNA]</scope>
    <source>
        <strain evidence="3 5">M4.6</strain>
    </source>
</reference>
<feature type="domain" description="Uncharacterised protein YhfZ C-terminal" evidence="2">
    <location>
        <begin position="80"/>
        <end position="311"/>
    </location>
</feature>
<evidence type="ECO:0000313" key="3">
    <source>
        <dbReference type="EMBL" id="PLR86546.1"/>
    </source>
</evidence>
<feature type="domain" description="YhfZ helix-turn-helix" evidence="1">
    <location>
        <begin position="30"/>
        <end position="76"/>
    </location>
</feature>
<dbReference type="AlphaFoldDB" id="A0A2N5GSB6"/>
<reference evidence="4 6" key="2">
    <citation type="submission" date="2017-12" db="EMBL/GenBank/DDBJ databases">
        <title>Comparative Functional Genomics of Dry Heat Resistant strains isolated from the Viking Spacecraft.</title>
        <authorList>
            <person name="Seuylemezian A."/>
            <person name="Cooper K."/>
            <person name="Vaishampayan P."/>
        </authorList>
    </citation>
    <scope>NUCLEOTIDE SEQUENCE [LARGE SCALE GENOMIC DNA]</scope>
    <source>
        <strain evidence="4 6">ATCC 29669</strain>
    </source>
</reference>
<dbReference type="OrthoDB" id="147067at2"/>
<dbReference type="InterPro" id="IPR032791">
    <property type="entry name" value="YhfZ_C"/>
</dbReference>
<sequence>MLNNKLSQSLFSKQGAVAAELAREFLQFQVGDRIPRITDYAVQFGVGNGTIQAAVQTLVDIGALQLESKGHKGTHIEAIDYLVLWQATGREVIFGALALPYTNLLAGMATGLKQVFTVQNIPSSLAFMRGVVSRAKALKAKRNDFIVCSRLSGETLCENDPELEIWCRFGPGTHVSNHVIFKPQGAEENFFQGMKVCVDKDSLDQFQLTQAEFGHLPVEFLEVGYMQIPHMLQSRQADAAVWNVDEIVEKNLPLSMFPLKSDQANDILPKCTEAVIVIQKHSGVGNFLNHIIDPDEVIKIQKNVVNGLTPPAF</sequence>
<dbReference type="Gene3D" id="1.10.10.10">
    <property type="entry name" value="Winged helix-like DNA-binding domain superfamily/Winged helix DNA-binding domain"/>
    <property type="match status" value="1"/>
</dbReference>
<dbReference type="Pfam" id="PF14502">
    <property type="entry name" value="HTH_41"/>
    <property type="match status" value="1"/>
</dbReference>
<evidence type="ECO:0000313" key="5">
    <source>
        <dbReference type="Proteomes" id="UP000234951"/>
    </source>
</evidence>
<gene>
    <name evidence="3" type="ORF">CU635_01105</name>
    <name evidence="4" type="ORF">CVD25_03510</name>
</gene>
<protein>
    <recommendedName>
        <fullName evidence="7">GntR family transcriptional regulator</fullName>
    </recommendedName>
</protein>
<evidence type="ECO:0000313" key="4">
    <source>
        <dbReference type="EMBL" id="PLS00317.1"/>
    </source>
</evidence>
<evidence type="ECO:0000313" key="6">
    <source>
        <dbReference type="Proteomes" id="UP000235114"/>
    </source>
</evidence>
<proteinExistence type="predicted"/>
<accession>A0A2N5GSB6</accession>
<dbReference type="EMBL" id="PGVA01000002">
    <property type="protein sequence ID" value="PLR86546.1"/>
    <property type="molecule type" value="Genomic_DNA"/>
</dbReference>
<keyword evidence="6" id="KW-1185">Reference proteome</keyword>
<evidence type="ECO:0008006" key="7">
    <source>
        <dbReference type="Google" id="ProtNLM"/>
    </source>
</evidence>
<evidence type="ECO:0000259" key="2">
    <source>
        <dbReference type="Pfam" id="PF14503"/>
    </source>
</evidence>
<dbReference type="EMBL" id="PGVD01000012">
    <property type="protein sequence ID" value="PLS00317.1"/>
    <property type="molecule type" value="Genomic_DNA"/>
</dbReference>
<dbReference type="NCBIfam" id="NF041241">
    <property type="entry name" value="YhfZ_full"/>
    <property type="match status" value="1"/>
</dbReference>
<dbReference type="InterPro" id="IPR041444">
    <property type="entry name" value="HTH_41"/>
</dbReference>
<organism evidence="3 5">
    <name type="scientific">Bacillus canaveralius</name>
    <dbReference type="NCBI Taxonomy" id="1403243"/>
    <lineage>
        <taxon>Bacteria</taxon>
        <taxon>Bacillati</taxon>
        <taxon>Bacillota</taxon>
        <taxon>Bacilli</taxon>
        <taxon>Bacillales</taxon>
        <taxon>Bacillaceae</taxon>
        <taxon>Bacillus</taxon>
    </lineage>
</organism>
<dbReference type="SUPFAM" id="SSF53850">
    <property type="entry name" value="Periplasmic binding protein-like II"/>
    <property type="match status" value="1"/>
</dbReference>
<dbReference type="Proteomes" id="UP000235114">
    <property type="component" value="Unassembled WGS sequence"/>
</dbReference>
<dbReference type="InterPro" id="IPR036388">
    <property type="entry name" value="WH-like_DNA-bd_sf"/>
</dbReference>
<evidence type="ECO:0000259" key="1">
    <source>
        <dbReference type="Pfam" id="PF14502"/>
    </source>
</evidence>
<dbReference type="RefSeq" id="WP_101575331.1">
    <property type="nucleotide sequence ID" value="NZ_PGVA01000002.1"/>
</dbReference>
<dbReference type="Proteomes" id="UP000234951">
    <property type="component" value="Unassembled WGS sequence"/>
</dbReference>
<dbReference type="Gene3D" id="3.40.190.10">
    <property type="entry name" value="Periplasmic binding protein-like II"/>
    <property type="match status" value="2"/>
</dbReference>
<comment type="caution">
    <text evidence="3">The sequence shown here is derived from an EMBL/GenBank/DDBJ whole genome shotgun (WGS) entry which is preliminary data.</text>
</comment>
<dbReference type="Pfam" id="PF14503">
    <property type="entry name" value="YhfZ_C"/>
    <property type="match status" value="1"/>
</dbReference>